<keyword evidence="4" id="KW-0560">Oxidoreductase</keyword>
<evidence type="ECO:0000259" key="5">
    <source>
        <dbReference type="SMART" id="SM00829"/>
    </source>
</evidence>
<gene>
    <name evidence="6" type="ORF">GCM10010191_57340</name>
</gene>
<protein>
    <submittedName>
        <fullName evidence="6">NAD(P)-dependent alcohol dehydrogenase</fullName>
    </submittedName>
</protein>
<dbReference type="Gene3D" id="3.40.50.720">
    <property type="entry name" value="NAD(P)-binding Rossmann-like Domain"/>
    <property type="match status" value="1"/>
</dbReference>
<dbReference type="SUPFAM" id="SSF50129">
    <property type="entry name" value="GroES-like"/>
    <property type="match status" value="1"/>
</dbReference>
<dbReference type="EMBL" id="BAAARW010000020">
    <property type="protein sequence ID" value="GAA2435248.1"/>
    <property type="molecule type" value="Genomic_DNA"/>
</dbReference>
<name>A0ABN3JN42_9ACTN</name>
<evidence type="ECO:0000313" key="7">
    <source>
        <dbReference type="Proteomes" id="UP001501231"/>
    </source>
</evidence>
<organism evidence="6 7">
    <name type="scientific">Actinomadura vinacea</name>
    <dbReference type="NCBI Taxonomy" id="115336"/>
    <lineage>
        <taxon>Bacteria</taxon>
        <taxon>Bacillati</taxon>
        <taxon>Actinomycetota</taxon>
        <taxon>Actinomycetes</taxon>
        <taxon>Streptosporangiales</taxon>
        <taxon>Thermomonosporaceae</taxon>
        <taxon>Actinomadura</taxon>
    </lineage>
</organism>
<keyword evidence="3" id="KW-0862">Zinc</keyword>
<evidence type="ECO:0000256" key="4">
    <source>
        <dbReference type="ARBA" id="ARBA00023002"/>
    </source>
</evidence>
<dbReference type="PROSITE" id="PS00699">
    <property type="entry name" value="NITROGENASE_1_1"/>
    <property type="match status" value="1"/>
</dbReference>
<dbReference type="PANTHER" id="PTHR43401:SF2">
    <property type="entry name" value="L-THREONINE 3-DEHYDROGENASE"/>
    <property type="match status" value="1"/>
</dbReference>
<dbReference type="PANTHER" id="PTHR43401">
    <property type="entry name" value="L-THREONINE 3-DEHYDROGENASE"/>
    <property type="match status" value="1"/>
</dbReference>
<dbReference type="SMART" id="SM00829">
    <property type="entry name" value="PKS_ER"/>
    <property type="match status" value="1"/>
</dbReference>
<comment type="caution">
    <text evidence="6">The sequence shown here is derived from an EMBL/GenBank/DDBJ whole genome shotgun (WGS) entry which is preliminary data.</text>
</comment>
<keyword evidence="2" id="KW-0479">Metal-binding</keyword>
<proteinExistence type="predicted"/>
<dbReference type="RefSeq" id="WP_344593047.1">
    <property type="nucleotide sequence ID" value="NZ_BAAARW010000020.1"/>
</dbReference>
<evidence type="ECO:0000256" key="1">
    <source>
        <dbReference type="ARBA" id="ARBA00001947"/>
    </source>
</evidence>
<dbReference type="SUPFAM" id="SSF51735">
    <property type="entry name" value="NAD(P)-binding Rossmann-fold domains"/>
    <property type="match status" value="1"/>
</dbReference>
<dbReference type="InterPro" id="IPR020843">
    <property type="entry name" value="ER"/>
</dbReference>
<comment type="cofactor">
    <cofactor evidence="1">
        <name>Zn(2+)</name>
        <dbReference type="ChEBI" id="CHEBI:29105"/>
    </cofactor>
</comment>
<dbReference type="InterPro" id="IPR050129">
    <property type="entry name" value="Zn_alcohol_dh"/>
</dbReference>
<evidence type="ECO:0000256" key="3">
    <source>
        <dbReference type="ARBA" id="ARBA00022833"/>
    </source>
</evidence>
<feature type="domain" description="Enoyl reductase (ER)" evidence="5">
    <location>
        <begin position="7"/>
        <end position="338"/>
    </location>
</feature>
<dbReference type="Gene3D" id="3.90.180.10">
    <property type="entry name" value="Medium-chain alcohol dehydrogenases, catalytic domain"/>
    <property type="match status" value="1"/>
</dbReference>
<dbReference type="InterPro" id="IPR036291">
    <property type="entry name" value="NAD(P)-bd_dom_sf"/>
</dbReference>
<evidence type="ECO:0000256" key="2">
    <source>
        <dbReference type="ARBA" id="ARBA00022723"/>
    </source>
</evidence>
<dbReference type="InterPro" id="IPR013149">
    <property type="entry name" value="ADH-like_C"/>
</dbReference>
<dbReference type="InterPro" id="IPR000318">
    <property type="entry name" value="Nase_comp1_CS"/>
</dbReference>
<evidence type="ECO:0000313" key="6">
    <source>
        <dbReference type="EMBL" id="GAA2435248.1"/>
    </source>
</evidence>
<dbReference type="InterPro" id="IPR013154">
    <property type="entry name" value="ADH-like_N"/>
</dbReference>
<sequence length="340" mass="34564">MRAYRLYAPHDARLVEIDEPEPGLGEVLLRVLAAGVCHSDLNVHDGLAGAAWDLPYTLGHEVCAEVVAQGPGVSGPAPGERVLVHGPLGCGSCRRCAAGDENICVRRPSTAFGIGLGTDGGMADLLVTDARRLVPAGALDPVAAAPLTDAALTSMHAVSSCRPPVEGDTVVVVGAGGLGHLAIQILRALTAATVVAVDVRPEARELAADCGAHHVADAGADVDRIVRKVSGGRGADAVLDFVVTPPTVEMSASLLSTAADLVLVGSGGGEVRISKPGTLPPDTRVSVPSWGTRDELARLVALAQGGDIATETTAFPLDAADTAFAELRRGGVRGRAVLVP</sequence>
<dbReference type="Proteomes" id="UP001501231">
    <property type="component" value="Unassembled WGS sequence"/>
</dbReference>
<keyword evidence="7" id="KW-1185">Reference proteome</keyword>
<dbReference type="InterPro" id="IPR011032">
    <property type="entry name" value="GroES-like_sf"/>
</dbReference>
<accession>A0ABN3JN42</accession>
<reference evidence="6 7" key="1">
    <citation type="journal article" date="2019" name="Int. J. Syst. Evol. Microbiol.">
        <title>The Global Catalogue of Microorganisms (GCM) 10K type strain sequencing project: providing services to taxonomists for standard genome sequencing and annotation.</title>
        <authorList>
            <consortium name="The Broad Institute Genomics Platform"/>
            <consortium name="The Broad Institute Genome Sequencing Center for Infectious Disease"/>
            <person name="Wu L."/>
            <person name="Ma J."/>
        </authorList>
    </citation>
    <scope>NUCLEOTIDE SEQUENCE [LARGE SCALE GENOMIC DNA]</scope>
    <source>
        <strain evidence="6 7">JCM 3325</strain>
    </source>
</reference>
<dbReference type="Pfam" id="PF08240">
    <property type="entry name" value="ADH_N"/>
    <property type="match status" value="1"/>
</dbReference>
<dbReference type="Pfam" id="PF00107">
    <property type="entry name" value="ADH_zinc_N"/>
    <property type="match status" value="1"/>
</dbReference>